<dbReference type="PANTHER" id="PTHR45786:SF74">
    <property type="entry name" value="ATP-DEPENDENT DNA HELICASE"/>
    <property type="match status" value="1"/>
</dbReference>
<dbReference type="AlphaFoldDB" id="A0A834HCK2"/>
<sequence>MHLMYNLYLTKNFLLGTSLAPIHRLPLGNQSIDDDELEDESTNIKVDPQANRYLNRYYLGKMDVSCLHCKALHWMGENLTNASLTHPLFGTCYLQGKINLPSLIAPPLALQELYDGNDKRSKSFRLHTREYNATNAFISLGAKLDTRVLNGRRPLSFTIHGELRHRTGSLLPQPGHEAIYSQLYIYDPESALNARNNRNPHLRRDVLKTIQDCLLASLCN</sequence>
<evidence type="ECO:0008006" key="3">
    <source>
        <dbReference type="Google" id="ProtNLM"/>
    </source>
</evidence>
<dbReference type="OrthoDB" id="1928976at2759"/>
<reference evidence="1" key="1">
    <citation type="submission" date="2019-11" db="EMBL/GenBank/DDBJ databases">
        <authorList>
            <person name="Liu Y."/>
            <person name="Hou J."/>
            <person name="Li T.-Q."/>
            <person name="Guan C.-H."/>
            <person name="Wu X."/>
            <person name="Wu H.-Z."/>
            <person name="Ling F."/>
            <person name="Zhang R."/>
            <person name="Shi X.-G."/>
            <person name="Ren J.-P."/>
            <person name="Chen E.-F."/>
            <person name="Sun J.-M."/>
        </authorList>
    </citation>
    <scope>NUCLEOTIDE SEQUENCE</scope>
    <source>
        <strain evidence="1">Adult_tree_wgs_1</strain>
        <tissue evidence="1">Leaves</tissue>
    </source>
</reference>
<proteinExistence type="predicted"/>
<dbReference type="EMBL" id="WJXA01000002">
    <property type="protein sequence ID" value="KAF7151523.1"/>
    <property type="molecule type" value="Genomic_DNA"/>
</dbReference>
<gene>
    <name evidence="1" type="ORF">RHSIM_Rhsim02G0194000</name>
</gene>
<keyword evidence="2" id="KW-1185">Reference proteome</keyword>
<dbReference type="PANTHER" id="PTHR45786">
    <property type="entry name" value="DNA BINDING PROTEIN-LIKE"/>
    <property type="match status" value="1"/>
</dbReference>
<dbReference type="Proteomes" id="UP000626092">
    <property type="component" value="Unassembled WGS sequence"/>
</dbReference>
<evidence type="ECO:0000313" key="2">
    <source>
        <dbReference type="Proteomes" id="UP000626092"/>
    </source>
</evidence>
<protein>
    <recommendedName>
        <fullName evidence="3">Helitron helicase-like domain-containing protein</fullName>
    </recommendedName>
</protein>
<accession>A0A834HCK2</accession>
<comment type="caution">
    <text evidence="1">The sequence shown here is derived from an EMBL/GenBank/DDBJ whole genome shotgun (WGS) entry which is preliminary data.</text>
</comment>
<evidence type="ECO:0000313" key="1">
    <source>
        <dbReference type="EMBL" id="KAF7151523.1"/>
    </source>
</evidence>
<name>A0A834HCK2_RHOSS</name>
<organism evidence="1 2">
    <name type="scientific">Rhododendron simsii</name>
    <name type="common">Sims's rhododendron</name>
    <dbReference type="NCBI Taxonomy" id="118357"/>
    <lineage>
        <taxon>Eukaryota</taxon>
        <taxon>Viridiplantae</taxon>
        <taxon>Streptophyta</taxon>
        <taxon>Embryophyta</taxon>
        <taxon>Tracheophyta</taxon>
        <taxon>Spermatophyta</taxon>
        <taxon>Magnoliopsida</taxon>
        <taxon>eudicotyledons</taxon>
        <taxon>Gunneridae</taxon>
        <taxon>Pentapetalae</taxon>
        <taxon>asterids</taxon>
        <taxon>Ericales</taxon>
        <taxon>Ericaceae</taxon>
        <taxon>Ericoideae</taxon>
        <taxon>Rhodoreae</taxon>
        <taxon>Rhododendron</taxon>
    </lineage>
</organism>